<proteinExistence type="predicted"/>
<evidence type="ECO:0000313" key="2">
    <source>
        <dbReference type="Proteomes" id="UP000272400"/>
    </source>
</evidence>
<gene>
    <name evidence="1" type="ORF">EDD29_3569</name>
</gene>
<dbReference type="OrthoDB" id="4733246at2"/>
<keyword evidence="2" id="KW-1185">Reference proteome</keyword>
<organism evidence="1 2">
    <name type="scientific">Actinocorallia herbida</name>
    <dbReference type="NCBI Taxonomy" id="58109"/>
    <lineage>
        <taxon>Bacteria</taxon>
        <taxon>Bacillati</taxon>
        <taxon>Actinomycetota</taxon>
        <taxon>Actinomycetes</taxon>
        <taxon>Streptosporangiales</taxon>
        <taxon>Thermomonosporaceae</taxon>
        <taxon>Actinocorallia</taxon>
    </lineage>
</organism>
<protein>
    <submittedName>
        <fullName evidence="1">Uncharacterized protein</fullName>
    </submittedName>
</protein>
<reference evidence="1 2" key="1">
    <citation type="submission" date="2018-11" db="EMBL/GenBank/DDBJ databases">
        <title>Sequencing the genomes of 1000 actinobacteria strains.</title>
        <authorList>
            <person name="Klenk H.-P."/>
        </authorList>
    </citation>
    <scope>NUCLEOTIDE SEQUENCE [LARGE SCALE GENOMIC DNA]</scope>
    <source>
        <strain evidence="1 2">DSM 44254</strain>
    </source>
</reference>
<dbReference type="EMBL" id="RJKE01000001">
    <property type="protein sequence ID" value="ROO86008.1"/>
    <property type="molecule type" value="Genomic_DNA"/>
</dbReference>
<sequence length="95" mass="10337">MLLNKLTVINQLMAEGEEDAAVLLARSAIPDTIDTRRDLPTLRAFGLDEDDLLAMLPAVTGTADRAELTPDEAATLDRTISDRWADLVATWTGAR</sequence>
<dbReference type="RefSeq" id="WP_123665452.1">
    <property type="nucleotide sequence ID" value="NZ_RJKE01000001.1"/>
</dbReference>
<name>A0A3N1CYY7_9ACTN</name>
<dbReference type="AlphaFoldDB" id="A0A3N1CYY7"/>
<comment type="caution">
    <text evidence="1">The sequence shown here is derived from an EMBL/GenBank/DDBJ whole genome shotgun (WGS) entry which is preliminary data.</text>
</comment>
<accession>A0A3N1CYY7</accession>
<dbReference type="Proteomes" id="UP000272400">
    <property type="component" value="Unassembled WGS sequence"/>
</dbReference>
<evidence type="ECO:0000313" key="1">
    <source>
        <dbReference type="EMBL" id="ROO86008.1"/>
    </source>
</evidence>